<proteinExistence type="predicted"/>
<comment type="caution">
    <text evidence="2">The sequence shown here is derived from an EMBL/GenBank/DDBJ whole genome shotgun (WGS) entry which is preliminary data.</text>
</comment>
<gene>
    <name evidence="2" type="ORF">NPIL_225561</name>
</gene>
<name>A0A8X6QQ12_NEPPI</name>
<keyword evidence="3" id="KW-1185">Reference proteome</keyword>
<organism evidence="2 3">
    <name type="scientific">Nephila pilipes</name>
    <name type="common">Giant wood spider</name>
    <name type="synonym">Nephila maculata</name>
    <dbReference type="NCBI Taxonomy" id="299642"/>
    <lineage>
        <taxon>Eukaryota</taxon>
        <taxon>Metazoa</taxon>
        <taxon>Ecdysozoa</taxon>
        <taxon>Arthropoda</taxon>
        <taxon>Chelicerata</taxon>
        <taxon>Arachnida</taxon>
        <taxon>Araneae</taxon>
        <taxon>Araneomorphae</taxon>
        <taxon>Entelegynae</taxon>
        <taxon>Araneoidea</taxon>
        <taxon>Nephilidae</taxon>
        <taxon>Nephila</taxon>
    </lineage>
</organism>
<feature type="compositionally biased region" description="Polar residues" evidence="1">
    <location>
        <begin position="36"/>
        <end position="55"/>
    </location>
</feature>
<reference evidence="2" key="1">
    <citation type="submission" date="2020-08" db="EMBL/GenBank/DDBJ databases">
        <title>Multicomponent nature underlies the extraordinary mechanical properties of spider dragline silk.</title>
        <authorList>
            <person name="Kono N."/>
            <person name="Nakamura H."/>
            <person name="Mori M."/>
            <person name="Yoshida Y."/>
            <person name="Ohtoshi R."/>
            <person name="Malay A.D."/>
            <person name="Moran D.A.P."/>
            <person name="Tomita M."/>
            <person name="Numata K."/>
            <person name="Arakawa K."/>
        </authorList>
    </citation>
    <scope>NUCLEOTIDE SEQUENCE</scope>
</reference>
<sequence>MSLLKYFPDVWSLLKNNALMHYLLSSNPRIEMHPKSLSSSNTTPNAHQNPIQGSNYTKQFEAQVKKRLPSKKKSHEQKQVWNIKIRLHPIVSWFQGRLQPVFVWVGVIANVPRTCLISEPYPFQNTRSGGKSETGDVLSLRMYSEIASPIYVRCHPVYRGRAELRMF</sequence>
<evidence type="ECO:0000313" key="3">
    <source>
        <dbReference type="Proteomes" id="UP000887013"/>
    </source>
</evidence>
<feature type="region of interest" description="Disordered" evidence="1">
    <location>
        <begin position="34"/>
        <end position="55"/>
    </location>
</feature>
<dbReference type="AlphaFoldDB" id="A0A8X6QQ12"/>
<evidence type="ECO:0000313" key="2">
    <source>
        <dbReference type="EMBL" id="GFU33469.1"/>
    </source>
</evidence>
<protein>
    <submittedName>
        <fullName evidence="2">Uncharacterized protein</fullName>
    </submittedName>
</protein>
<dbReference type="EMBL" id="BMAW01083363">
    <property type="protein sequence ID" value="GFU33469.1"/>
    <property type="molecule type" value="Genomic_DNA"/>
</dbReference>
<accession>A0A8X6QQ12</accession>
<evidence type="ECO:0000256" key="1">
    <source>
        <dbReference type="SAM" id="MobiDB-lite"/>
    </source>
</evidence>
<dbReference type="Proteomes" id="UP000887013">
    <property type="component" value="Unassembled WGS sequence"/>
</dbReference>